<dbReference type="OrthoDB" id="5062115at2759"/>
<gene>
    <name evidence="11" type="primary">LOC116294315</name>
</gene>
<evidence type="ECO:0000256" key="2">
    <source>
        <dbReference type="ARBA" id="ARBA00009657"/>
    </source>
</evidence>
<feature type="transmembrane region" description="Helical" evidence="8">
    <location>
        <begin position="105"/>
        <end position="129"/>
    </location>
</feature>
<proteinExistence type="inferred from homology"/>
<evidence type="ECO:0000256" key="3">
    <source>
        <dbReference type="ARBA" id="ARBA00022475"/>
    </source>
</evidence>
<keyword evidence="6 8" id="KW-0472">Membrane</keyword>
<accession>A0A6P8HYM2</accession>
<dbReference type="InterPro" id="IPR036259">
    <property type="entry name" value="MFS_trans_sf"/>
</dbReference>
<dbReference type="PANTHER" id="PTHR11388">
    <property type="entry name" value="ORGANIC ANION TRANSPORTER"/>
    <property type="match status" value="1"/>
</dbReference>
<dbReference type="FunCoup" id="A0A6P8HYM2">
    <property type="interactions" value="566"/>
</dbReference>
<feature type="transmembrane region" description="Helical" evidence="8">
    <location>
        <begin position="548"/>
        <end position="572"/>
    </location>
</feature>
<keyword evidence="10" id="KW-1185">Reference proteome</keyword>
<dbReference type="PROSITE" id="PS51465">
    <property type="entry name" value="KAZAL_2"/>
    <property type="match status" value="1"/>
</dbReference>
<dbReference type="PANTHER" id="PTHR11388:SF100">
    <property type="entry name" value="SOLUTE CARRIER ORGANIC ANION TRANSPORTER FAMILY MEMBER 4A1"/>
    <property type="match status" value="1"/>
</dbReference>
<name>A0A6P8HYM2_ACTTE</name>
<feature type="transmembrane region" description="Helical" evidence="8">
    <location>
        <begin position="393"/>
        <end position="413"/>
    </location>
</feature>
<feature type="transmembrane region" description="Helical" evidence="8">
    <location>
        <begin position="510"/>
        <end position="528"/>
    </location>
</feature>
<dbReference type="SUPFAM" id="SSF100895">
    <property type="entry name" value="Kazal-type serine protease inhibitors"/>
    <property type="match status" value="1"/>
</dbReference>
<feature type="transmembrane region" description="Helical" evidence="8">
    <location>
        <begin position="356"/>
        <end position="381"/>
    </location>
</feature>
<dbReference type="InParanoid" id="A0A6P8HYM2"/>
<keyword evidence="7" id="KW-1015">Disulfide bond</keyword>
<evidence type="ECO:0000256" key="4">
    <source>
        <dbReference type="ARBA" id="ARBA00022692"/>
    </source>
</evidence>
<organism evidence="10 11">
    <name type="scientific">Actinia tenebrosa</name>
    <name type="common">Australian red waratah sea anemone</name>
    <dbReference type="NCBI Taxonomy" id="6105"/>
    <lineage>
        <taxon>Eukaryota</taxon>
        <taxon>Metazoa</taxon>
        <taxon>Cnidaria</taxon>
        <taxon>Anthozoa</taxon>
        <taxon>Hexacorallia</taxon>
        <taxon>Actiniaria</taxon>
        <taxon>Actiniidae</taxon>
        <taxon>Actinia</taxon>
    </lineage>
</organism>
<feature type="transmembrane region" description="Helical" evidence="8">
    <location>
        <begin position="166"/>
        <end position="189"/>
    </location>
</feature>
<dbReference type="InterPro" id="IPR036058">
    <property type="entry name" value="Kazal_dom_sf"/>
</dbReference>
<keyword evidence="3" id="KW-1003">Cell membrane</keyword>
<dbReference type="RefSeq" id="XP_031557760.1">
    <property type="nucleotide sequence ID" value="XM_031701900.1"/>
</dbReference>
<evidence type="ECO:0000256" key="1">
    <source>
        <dbReference type="ARBA" id="ARBA00004651"/>
    </source>
</evidence>
<dbReference type="GO" id="GO:0006811">
    <property type="term" value="P:monoatomic ion transport"/>
    <property type="evidence" value="ECO:0007669"/>
    <property type="project" value="UniProtKB-KW"/>
</dbReference>
<feature type="transmembrane region" description="Helical" evidence="8">
    <location>
        <begin position="209"/>
        <end position="233"/>
    </location>
</feature>
<comment type="subcellular location">
    <subcellularLocation>
        <location evidence="1 8">Cell membrane</location>
        <topology evidence="1 8">Multi-pass membrane protein</topology>
    </subcellularLocation>
</comment>
<evidence type="ECO:0000256" key="7">
    <source>
        <dbReference type="ARBA" id="ARBA00023157"/>
    </source>
</evidence>
<keyword evidence="4 8" id="KW-0812">Transmembrane</keyword>
<evidence type="ECO:0000256" key="8">
    <source>
        <dbReference type="RuleBase" id="RU362056"/>
    </source>
</evidence>
<keyword evidence="8" id="KW-0813">Transport</keyword>
<dbReference type="SUPFAM" id="SSF103473">
    <property type="entry name" value="MFS general substrate transporter"/>
    <property type="match status" value="1"/>
</dbReference>
<dbReference type="Pfam" id="PF07648">
    <property type="entry name" value="Kazal_2"/>
    <property type="match status" value="1"/>
</dbReference>
<comment type="similarity">
    <text evidence="2 8">Belongs to the organo anion transporter (TC 2.A.60) family.</text>
</comment>
<dbReference type="AlphaFoldDB" id="A0A6P8HYM2"/>
<dbReference type="Proteomes" id="UP000515163">
    <property type="component" value="Unplaced"/>
</dbReference>
<feature type="transmembrane region" description="Helical" evidence="8">
    <location>
        <begin position="601"/>
        <end position="624"/>
    </location>
</feature>
<evidence type="ECO:0000259" key="9">
    <source>
        <dbReference type="PROSITE" id="PS51465"/>
    </source>
</evidence>
<evidence type="ECO:0000313" key="10">
    <source>
        <dbReference type="Proteomes" id="UP000515163"/>
    </source>
</evidence>
<dbReference type="KEGG" id="aten:116294315"/>
<evidence type="ECO:0000256" key="6">
    <source>
        <dbReference type="ARBA" id="ARBA00023136"/>
    </source>
</evidence>
<dbReference type="GO" id="GO:0005886">
    <property type="term" value="C:plasma membrane"/>
    <property type="evidence" value="ECO:0007669"/>
    <property type="project" value="UniProtKB-SubCell"/>
</dbReference>
<dbReference type="NCBIfam" id="TIGR00805">
    <property type="entry name" value="oat"/>
    <property type="match status" value="1"/>
</dbReference>
<protein>
    <recommendedName>
        <fullName evidence="8">Solute carrier organic anion transporter family member</fullName>
    </recommendedName>
</protein>
<dbReference type="GeneID" id="116294315"/>
<dbReference type="InterPro" id="IPR002350">
    <property type="entry name" value="Kazal_dom"/>
</dbReference>
<feature type="domain" description="Kazal-like" evidence="9">
    <location>
        <begin position="436"/>
        <end position="485"/>
    </location>
</feature>
<feature type="transmembrane region" description="Helical" evidence="8">
    <location>
        <begin position="32"/>
        <end position="53"/>
    </location>
</feature>
<dbReference type="InterPro" id="IPR004156">
    <property type="entry name" value="OATP"/>
</dbReference>
<feature type="transmembrane region" description="Helical" evidence="8">
    <location>
        <begin position="322"/>
        <end position="344"/>
    </location>
</feature>
<dbReference type="Pfam" id="PF03137">
    <property type="entry name" value="OATP"/>
    <property type="match status" value="1"/>
</dbReference>
<keyword evidence="8" id="KW-0406">Ion transport</keyword>
<feature type="transmembrane region" description="Helical" evidence="8">
    <location>
        <begin position="253"/>
        <end position="275"/>
    </location>
</feature>
<dbReference type="Gene3D" id="1.20.1250.20">
    <property type="entry name" value="MFS general substrate transporter like domains"/>
    <property type="match status" value="1"/>
</dbReference>
<feature type="transmembrane region" description="Helical" evidence="8">
    <location>
        <begin position="73"/>
        <end position="93"/>
    </location>
</feature>
<reference evidence="11" key="1">
    <citation type="submission" date="2025-08" db="UniProtKB">
        <authorList>
            <consortium name="RefSeq"/>
        </authorList>
    </citation>
    <scope>IDENTIFICATION</scope>
    <source>
        <tissue evidence="11">Tentacle</tissue>
    </source>
</reference>
<evidence type="ECO:0000256" key="5">
    <source>
        <dbReference type="ARBA" id="ARBA00022989"/>
    </source>
</evidence>
<dbReference type="GO" id="GO:0055085">
    <property type="term" value="P:transmembrane transport"/>
    <property type="evidence" value="ECO:0007669"/>
    <property type="project" value="InterPro"/>
</dbReference>
<sequence>MFSRKMAEKQALDLRFGWGRFRPSWLQFMNHINGFMVFLTIYSMTQGMIVNGFTSVNLPALEKRFEFTGKELGLIASSNEVSQIILVGFISYYGSYGNKVKWIGYGCLLAGISCILFDLPHLLVGPYVISKGPSNFGSLIKDVCKIHENANSTIDPSCSSVQENNWYYLMIFSVSQILIGAGTSSLYSLGPAFVDENVHPKSAPVYLSVWFAATMLGPGIGYMAGGALLGIFVDGTPPAGLNLHPRDPRWIGAWWIGFLIGGSILIICSIGILGYPRELPGSKEMRKKAIADGDLPKNDEKIRGKVNEIIPASLKLFKNPTYMFNTLGLCVAGLIGGGMSGFFTKILLTKFSMHPMYAGLIISAAFIPGTVGGVLAGGFLCRRFKLKKSCKLSAKYSVILELISTILLVYLFIPGCQTNEMVGVTQPYNTSVSSEISLMNTCNKDCSCSIAKMNPVCGGEGKTFFSPCHAGCKNPIGKTGYGNCSCIPSSIAGSGRTVTKGFCNHSSSCVYLVPFMLLLGFHLFFVFLSGVPTKMVLLRCVPENQRGYALGLQFVFVRLLGFLPGPLFYGALFDESCAVWGKKCKRKGSCQYYFVDKLFNWLGGSSLVIGGIAFVFFYLSYWFCKPCLDDPNDNEKNGASSSHVNTTDACAVPMKSLEETEYSTKV</sequence>
<keyword evidence="5 8" id="KW-1133">Transmembrane helix</keyword>
<evidence type="ECO:0000313" key="11">
    <source>
        <dbReference type="RefSeq" id="XP_031557760.1"/>
    </source>
</evidence>